<evidence type="ECO:0008006" key="3">
    <source>
        <dbReference type="Google" id="ProtNLM"/>
    </source>
</evidence>
<name>A0A330HJ90_9HYPH</name>
<dbReference type="EMBL" id="QMBP01000017">
    <property type="protein sequence ID" value="RAZ86629.1"/>
    <property type="molecule type" value="Genomic_DNA"/>
</dbReference>
<dbReference type="AlphaFoldDB" id="A0A330HJ90"/>
<sequence>MIFYICHGLHAYTQASLMLYYRKDLQRFLRLVPYDDAARLCSISCGTVIWTDMDRLNDAEIETASEISRRIRVEQPGVLQLNDPRTSLQRFELLRKFSAEGINDFRAYRPDSLPDDIRFPAFVRDETGAAYREPMLLRDRSELDEALSRLPSMGFVRPMVVEFGSKPGPDGLFRKYAAYRVGERTYAQHCFAKKDWFIKDPGRGLPQAVRQEHLIYIRDNPHGPALMPLFDKAAITYGRIDYTLIDGRIQVFEINTNPTVLSYPPTPFDTYDPMPYANMHADALLALPCARDSASNDAVEALHSQILQRLRHHYRKRRRKLFFRKGLKFIRDAALGSKE</sequence>
<dbReference type="OrthoDB" id="7616637at2"/>
<organism evidence="1 2">
    <name type="scientific">Mesorhizobium hawassense</name>
    <dbReference type="NCBI Taxonomy" id="1209954"/>
    <lineage>
        <taxon>Bacteria</taxon>
        <taxon>Pseudomonadati</taxon>
        <taxon>Pseudomonadota</taxon>
        <taxon>Alphaproteobacteria</taxon>
        <taxon>Hyphomicrobiales</taxon>
        <taxon>Phyllobacteriaceae</taxon>
        <taxon>Mesorhizobium</taxon>
    </lineage>
</organism>
<dbReference type="RefSeq" id="WP_112100605.1">
    <property type="nucleotide sequence ID" value="NZ_QMBP01000017.1"/>
</dbReference>
<gene>
    <name evidence="1" type="ORF">DPM33_27840</name>
</gene>
<protein>
    <recommendedName>
        <fullName evidence="3">ATP-grasp domain-containing protein</fullName>
    </recommendedName>
</protein>
<dbReference type="Proteomes" id="UP000251558">
    <property type="component" value="Unassembled WGS sequence"/>
</dbReference>
<accession>A0A330HJ90</accession>
<reference evidence="2" key="1">
    <citation type="submission" date="2018-06" db="EMBL/GenBank/DDBJ databases">
        <authorList>
            <person name="Helene L.C."/>
            <person name="Dall'Agnol R."/>
            <person name="Delamuta J.R."/>
            <person name="Hungria M."/>
        </authorList>
    </citation>
    <scope>NUCLEOTIDE SEQUENCE [LARGE SCALE GENOMIC DNA]</scope>
    <source>
        <strain evidence="2">AC99b</strain>
    </source>
</reference>
<comment type="caution">
    <text evidence="1">The sequence shown here is derived from an EMBL/GenBank/DDBJ whole genome shotgun (WGS) entry which is preliminary data.</text>
</comment>
<proteinExistence type="predicted"/>
<keyword evidence="2" id="KW-1185">Reference proteome</keyword>
<reference evidence="1 2" key="2">
    <citation type="submission" date="2018-07" db="EMBL/GenBank/DDBJ databases">
        <title>Diversity of Mesorhizobium strains in Brazil.</title>
        <authorList>
            <person name="Helene L.C.F."/>
            <person name="Dall'Agnol R."/>
            <person name="Delamuta J.R.M."/>
            <person name="Hungria M."/>
        </authorList>
    </citation>
    <scope>NUCLEOTIDE SEQUENCE [LARGE SCALE GENOMIC DNA]</scope>
    <source>
        <strain evidence="1 2">AC99b</strain>
    </source>
</reference>
<evidence type="ECO:0000313" key="2">
    <source>
        <dbReference type="Proteomes" id="UP000251558"/>
    </source>
</evidence>
<evidence type="ECO:0000313" key="1">
    <source>
        <dbReference type="EMBL" id="RAZ86629.1"/>
    </source>
</evidence>